<reference evidence="1" key="2">
    <citation type="submission" date="2017-06" db="EMBL/GenBank/DDBJ databases">
        <title>WGS assembly of Brachypodium distachyon.</title>
        <authorList>
            <consortium name="The International Brachypodium Initiative"/>
            <person name="Lucas S."/>
            <person name="Harmon-Smith M."/>
            <person name="Lail K."/>
            <person name="Tice H."/>
            <person name="Grimwood J."/>
            <person name="Bruce D."/>
            <person name="Barry K."/>
            <person name="Shu S."/>
            <person name="Lindquist E."/>
            <person name="Wang M."/>
            <person name="Pitluck S."/>
            <person name="Vogel J.P."/>
            <person name="Garvin D.F."/>
            <person name="Mockler T.C."/>
            <person name="Schmutz J."/>
            <person name="Rokhsar D."/>
            <person name="Bevan M.W."/>
        </authorList>
    </citation>
    <scope>NUCLEOTIDE SEQUENCE</scope>
    <source>
        <strain evidence="1">Bd21</strain>
    </source>
</reference>
<reference evidence="2" key="3">
    <citation type="submission" date="2018-08" db="UniProtKB">
        <authorList>
            <consortium name="EnsemblPlants"/>
        </authorList>
    </citation>
    <scope>IDENTIFICATION</scope>
    <source>
        <strain evidence="2">cv. Bd21</strain>
    </source>
</reference>
<dbReference type="OrthoDB" id="710695at2759"/>
<reference evidence="1 2" key="1">
    <citation type="journal article" date="2010" name="Nature">
        <title>Genome sequencing and analysis of the model grass Brachypodium distachyon.</title>
        <authorList>
            <consortium name="International Brachypodium Initiative"/>
        </authorList>
    </citation>
    <scope>NUCLEOTIDE SEQUENCE [LARGE SCALE GENOMIC DNA]</scope>
    <source>
        <strain evidence="1 2">Bd21</strain>
    </source>
</reference>
<accession>A0A2K2D836</accession>
<evidence type="ECO:0000313" key="1">
    <source>
        <dbReference type="EMBL" id="PNT70438.1"/>
    </source>
</evidence>
<evidence type="ECO:0000313" key="2">
    <source>
        <dbReference type="EnsemblPlants" id="PNT70438"/>
    </source>
</evidence>
<organism evidence="1">
    <name type="scientific">Brachypodium distachyon</name>
    <name type="common">Purple false brome</name>
    <name type="synonym">Trachynia distachya</name>
    <dbReference type="NCBI Taxonomy" id="15368"/>
    <lineage>
        <taxon>Eukaryota</taxon>
        <taxon>Viridiplantae</taxon>
        <taxon>Streptophyta</taxon>
        <taxon>Embryophyta</taxon>
        <taxon>Tracheophyta</taxon>
        <taxon>Spermatophyta</taxon>
        <taxon>Magnoliopsida</taxon>
        <taxon>Liliopsida</taxon>
        <taxon>Poales</taxon>
        <taxon>Poaceae</taxon>
        <taxon>BOP clade</taxon>
        <taxon>Pooideae</taxon>
        <taxon>Stipodae</taxon>
        <taxon>Brachypodieae</taxon>
        <taxon>Brachypodium</taxon>
    </lineage>
</organism>
<gene>
    <name evidence="1" type="ORF">BRADI_2g11855v3</name>
</gene>
<keyword evidence="3" id="KW-1185">Reference proteome</keyword>
<sequence length="156" mass="17448">MAFEGLTFNPPPLTDEALFPPGKRVERTLQVWAMSRSRSSMALARNFLNTCFSHLEAGGPPMYRLERLHEHGVKTTLLVHLTNSHDADYLLGRVYWCGCEFIAFTLYNVYTNTTTMFPHAGKMHGLPYMEEAEAPVEVAVEGPAPAVEESEGEAEE</sequence>
<dbReference type="Proteomes" id="UP000008810">
    <property type="component" value="Chromosome 2"/>
</dbReference>
<evidence type="ECO:0000313" key="3">
    <source>
        <dbReference type="Proteomes" id="UP000008810"/>
    </source>
</evidence>
<dbReference type="Gramene" id="PNT70438">
    <property type="protein sequence ID" value="PNT70438"/>
    <property type="gene ID" value="BRADI_2g11855v3"/>
</dbReference>
<dbReference type="InParanoid" id="A0A2K2D836"/>
<proteinExistence type="predicted"/>
<protein>
    <submittedName>
        <fullName evidence="1 2">Uncharacterized protein</fullName>
    </submittedName>
</protein>
<name>A0A2K2D836_BRADI</name>
<dbReference type="EMBL" id="CM000881">
    <property type="protein sequence ID" value="PNT70438.1"/>
    <property type="molecule type" value="Genomic_DNA"/>
</dbReference>
<dbReference type="EnsemblPlants" id="PNT70438">
    <property type="protein sequence ID" value="PNT70438"/>
    <property type="gene ID" value="BRADI_2g11855v3"/>
</dbReference>
<dbReference type="AlphaFoldDB" id="A0A2K2D836"/>